<dbReference type="Proteomes" id="UP000789524">
    <property type="component" value="Unassembled WGS sequence"/>
</dbReference>
<protein>
    <submittedName>
        <fullName evidence="1">(African queen) hypothetical protein</fullName>
    </submittedName>
</protein>
<dbReference type="OrthoDB" id="6429135at2759"/>
<reference evidence="1" key="1">
    <citation type="submission" date="2021-09" db="EMBL/GenBank/DDBJ databases">
        <authorList>
            <person name="Martin H S."/>
        </authorList>
    </citation>
    <scope>NUCLEOTIDE SEQUENCE</scope>
</reference>
<evidence type="ECO:0000313" key="1">
    <source>
        <dbReference type="EMBL" id="CAG9581985.1"/>
    </source>
</evidence>
<comment type="caution">
    <text evidence="1">The sequence shown here is derived from an EMBL/GenBank/DDBJ whole genome shotgun (WGS) entry which is preliminary data.</text>
</comment>
<dbReference type="AlphaFoldDB" id="A0A8J2R2R2"/>
<keyword evidence="2" id="KW-1185">Reference proteome</keyword>
<sequence>MLEQRKFRRRFPGRQIPTAQTLRLWTRTLKSIRPQEPLPRVAGSIASVLLGISPLCPKNASNRWKHRSDAEKHAINHELVVPKVNIGQKPAHVPIQS</sequence>
<evidence type="ECO:0000313" key="2">
    <source>
        <dbReference type="Proteomes" id="UP000789524"/>
    </source>
</evidence>
<proteinExistence type="predicted"/>
<accession>A0A8J2R2R2</accession>
<organism evidence="1 2">
    <name type="scientific">Danaus chrysippus</name>
    <name type="common">African queen</name>
    <dbReference type="NCBI Taxonomy" id="151541"/>
    <lineage>
        <taxon>Eukaryota</taxon>
        <taxon>Metazoa</taxon>
        <taxon>Ecdysozoa</taxon>
        <taxon>Arthropoda</taxon>
        <taxon>Hexapoda</taxon>
        <taxon>Insecta</taxon>
        <taxon>Pterygota</taxon>
        <taxon>Neoptera</taxon>
        <taxon>Endopterygota</taxon>
        <taxon>Lepidoptera</taxon>
        <taxon>Glossata</taxon>
        <taxon>Ditrysia</taxon>
        <taxon>Papilionoidea</taxon>
        <taxon>Nymphalidae</taxon>
        <taxon>Danainae</taxon>
        <taxon>Danaini</taxon>
        <taxon>Danaina</taxon>
        <taxon>Danaus</taxon>
        <taxon>Anosia</taxon>
    </lineage>
</organism>
<name>A0A8J2R2R2_9NEOP</name>
<gene>
    <name evidence="1" type="ORF">DCHRY22_LOCUS14360</name>
</gene>
<dbReference type="EMBL" id="CAKASE010000080">
    <property type="protein sequence ID" value="CAG9581985.1"/>
    <property type="molecule type" value="Genomic_DNA"/>
</dbReference>